<name>E4ZTT7_LEPMJ</name>
<dbReference type="HOGENOM" id="CLU_1409007_0_0_1"/>
<dbReference type="EMBL" id="FP929125">
    <property type="protein sequence ID" value="CBX94647.1"/>
    <property type="molecule type" value="Genomic_DNA"/>
</dbReference>
<dbReference type="Proteomes" id="UP000002668">
    <property type="component" value="Genome"/>
</dbReference>
<proteinExistence type="predicted"/>
<dbReference type="AlphaFoldDB" id="E4ZTT7"/>
<dbReference type="InParanoid" id="E4ZTT7"/>
<protein>
    <submittedName>
        <fullName evidence="1">Predicted protein</fullName>
    </submittedName>
</protein>
<keyword evidence="2" id="KW-1185">Reference proteome</keyword>
<evidence type="ECO:0000313" key="1">
    <source>
        <dbReference type="EMBL" id="CBX94647.1"/>
    </source>
</evidence>
<dbReference type="VEuPathDB" id="FungiDB:LEMA_P116500.1"/>
<sequence>MVDYAAYPPHMPQDFDLYSTTQEQQLDFHSHQAYMPPSSTYPMHHHAYTASYHHHMGPLAEIPSQQELHYHYDAIAQGVKSFPYQTPAGSPHSTSPSFHEQLPILSASSESGASVTSSAMGSPLHTTQLTEPWNPVGLGLGSGFEYPAMAASSEKSFVDPNLIQPYAFAPQSPYPDIGTTPSPYFPHTASTLA</sequence>
<dbReference type="STRING" id="985895.E4ZTT7"/>
<organism evidence="2">
    <name type="scientific">Leptosphaeria maculans (strain JN3 / isolate v23.1.3 / race Av1-4-5-6-7-8)</name>
    <name type="common">Blackleg fungus</name>
    <name type="synonym">Phoma lingam</name>
    <dbReference type="NCBI Taxonomy" id="985895"/>
    <lineage>
        <taxon>Eukaryota</taxon>
        <taxon>Fungi</taxon>
        <taxon>Dikarya</taxon>
        <taxon>Ascomycota</taxon>
        <taxon>Pezizomycotina</taxon>
        <taxon>Dothideomycetes</taxon>
        <taxon>Pleosporomycetidae</taxon>
        <taxon>Pleosporales</taxon>
        <taxon>Pleosporineae</taxon>
        <taxon>Leptosphaeriaceae</taxon>
        <taxon>Plenodomus</taxon>
        <taxon>Plenodomus lingam/Leptosphaeria maculans species complex</taxon>
    </lineage>
</organism>
<gene>
    <name evidence="1" type="ORF">LEMA_P116500.1</name>
</gene>
<reference evidence="2" key="1">
    <citation type="journal article" date="2011" name="Nat. Commun.">
        <title>Effector diversification within compartments of the Leptosphaeria maculans genome affected by Repeat-Induced Point mutations.</title>
        <authorList>
            <person name="Rouxel T."/>
            <person name="Grandaubert J."/>
            <person name="Hane J.K."/>
            <person name="Hoede C."/>
            <person name="van de Wouw A.P."/>
            <person name="Couloux A."/>
            <person name="Dominguez V."/>
            <person name="Anthouard V."/>
            <person name="Bally P."/>
            <person name="Bourras S."/>
            <person name="Cozijnsen A.J."/>
            <person name="Ciuffetti L.M."/>
            <person name="Degrave A."/>
            <person name="Dilmaghani A."/>
            <person name="Duret L."/>
            <person name="Fudal I."/>
            <person name="Goodwin S.B."/>
            <person name="Gout L."/>
            <person name="Glaser N."/>
            <person name="Linglin J."/>
            <person name="Kema G.H.J."/>
            <person name="Lapalu N."/>
            <person name="Lawrence C.B."/>
            <person name="May K."/>
            <person name="Meyer M."/>
            <person name="Ollivier B."/>
            <person name="Poulain J."/>
            <person name="Schoch C.L."/>
            <person name="Simon A."/>
            <person name="Spatafora J.W."/>
            <person name="Stachowiak A."/>
            <person name="Turgeon B.G."/>
            <person name="Tyler B.M."/>
            <person name="Vincent D."/>
            <person name="Weissenbach J."/>
            <person name="Amselem J."/>
            <person name="Quesneville H."/>
            <person name="Oliver R.P."/>
            <person name="Wincker P."/>
            <person name="Balesdent M.-H."/>
            <person name="Howlett B.J."/>
        </authorList>
    </citation>
    <scope>NUCLEOTIDE SEQUENCE [LARGE SCALE GENOMIC DNA]</scope>
    <source>
        <strain evidence="2">JN3 / isolate v23.1.3 / race Av1-4-5-6-7-8</strain>
    </source>
</reference>
<dbReference type="eggNOG" id="ENOG502QXVT">
    <property type="taxonomic scope" value="Eukaryota"/>
</dbReference>
<dbReference type="OrthoDB" id="6077919at2759"/>
<accession>E4ZTT7</accession>
<evidence type="ECO:0000313" key="2">
    <source>
        <dbReference type="Proteomes" id="UP000002668"/>
    </source>
</evidence>